<reference evidence="5" key="1">
    <citation type="submission" date="2024-06" db="EMBL/GenBank/DDBJ databases">
        <authorList>
            <person name="Liu X."/>
            <person name="Lenzi L."/>
            <person name="Haldenby T S."/>
            <person name="Uol C."/>
        </authorList>
    </citation>
    <scope>NUCLEOTIDE SEQUENCE</scope>
</reference>
<evidence type="ECO:0000256" key="3">
    <source>
        <dbReference type="SAM" id="MobiDB-lite"/>
    </source>
</evidence>
<dbReference type="Pfam" id="PF15477">
    <property type="entry name" value="SMAP"/>
    <property type="match status" value="1"/>
</dbReference>
<dbReference type="InterPro" id="IPR028124">
    <property type="entry name" value="SMAP_dom"/>
</dbReference>
<dbReference type="Proteomes" id="UP001497525">
    <property type="component" value="Unassembled WGS sequence"/>
</dbReference>
<dbReference type="PANTHER" id="PTHR22175:SF0">
    <property type="entry name" value="SMALL ACIDIC PROTEIN"/>
    <property type="match status" value="1"/>
</dbReference>
<evidence type="ECO:0000313" key="5">
    <source>
        <dbReference type="EMBL" id="CAL5139364.1"/>
    </source>
</evidence>
<accession>A0AAV2TSZ1</accession>
<comment type="similarity">
    <text evidence="1">Belongs to the SMAP family.</text>
</comment>
<feature type="domain" description="Small acidic protein-like" evidence="4">
    <location>
        <begin position="18"/>
        <end position="93"/>
    </location>
</feature>
<evidence type="ECO:0000313" key="6">
    <source>
        <dbReference type="Proteomes" id="UP001497525"/>
    </source>
</evidence>
<gene>
    <name evidence="5" type="ORF">CDAUBV1_LOCUS14395</name>
</gene>
<dbReference type="PANTHER" id="PTHR22175">
    <property type="entry name" value="SMALL ACIDIC PROTEIN-RELATED"/>
    <property type="match status" value="1"/>
</dbReference>
<evidence type="ECO:0000256" key="1">
    <source>
        <dbReference type="ARBA" id="ARBA00006502"/>
    </source>
</evidence>
<comment type="caution">
    <text evidence="5">The sequence shown here is derived from an EMBL/GenBank/DDBJ whole genome shotgun (WGS) entry which is preliminary data.</text>
</comment>
<feature type="region of interest" description="Disordered" evidence="3">
    <location>
        <begin position="1"/>
        <end position="25"/>
    </location>
</feature>
<dbReference type="InterPro" id="IPR026714">
    <property type="entry name" value="SMAP"/>
</dbReference>
<evidence type="ECO:0000259" key="4">
    <source>
        <dbReference type="Pfam" id="PF15477"/>
    </source>
</evidence>
<proteinExistence type="inferred from homology"/>
<evidence type="ECO:0000256" key="2">
    <source>
        <dbReference type="ARBA" id="ARBA00016161"/>
    </source>
</evidence>
<name>A0AAV2TSZ1_CALDB</name>
<sequence>MAARQPGGDGDVHSPNAWENADLGSEERNEKFLRLMGGGAGHKHKGAIVIGEATQDAHGIRPVDRDRIADQLESQYVEGIDRCTHFTRHAGLGVDSSPTNSFSSDTVAADKRDLKKQYYSGFVKAKDPSS</sequence>
<organism evidence="5 6">
    <name type="scientific">Calicophoron daubneyi</name>
    <name type="common">Rumen fluke</name>
    <name type="synonym">Paramphistomum daubneyi</name>
    <dbReference type="NCBI Taxonomy" id="300641"/>
    <lineage>
        <taxon>Eukaryota</taxon>
        <taxon>Metazoa</taxon>
        <taxon>Spiralia</taxon>
        <taxon>Lophotrochozoa</taxon>
        <taxon>Platyhelminthes</taxon>
        <taxon>Trematoda</taxon>
        <taxon>Digenea</taxon>
        <taxon>Plagiorchiida</taxon>
        <taxon>Pronocephalata</taxon>
        <taxon>Paramphistomoidea</taxon>
        <taxon>Paramphistomidae</taxon>
        <taxon>Calicophoron</taxon>
    </lineage>
</organism>
<dbReference type="EMBL" id="CAXLJL010000600">
    <property type="protein sequence ID" value="CAL5139364.1"/>
    <property type="molecule type" value="Genomic_DNA"/>
</dbReference>
<protein>
    <recommendedName>
        <fullName evidence="2">Small acidic protein</fullName>
    </recommendedName>
</protein>
<dbReference type="AlphaFoldDB" id="A0AAV2TSZ1"/>